<proteinExistence type="predicted"/>
<organism evidence="1 2">
    <name type="scientific">Scleropages formosus</name>
    <name type="common">Asian bonytongue</name>
    <name type="synonym">Osteoglossum formosum</name>
    <dbReference type="NCBI Taxonomy" id="113540"/>
    <lineage>
        <taxon>Eukaryota</taxon>
        <taxon>Metazoa</taxon>
        <taxon>Chordata</taxon>
        <taxon>Craniata</taxon>
        <taxon>Vertebrata</taxon>
        <taxon>Euteleostomi</taxon>
        <taxon>Actinopterygii</taxon>
        <taxon>Neopterygii</taxon>
        <taxon>Teleostei</taxon>
        <taxon>Osteoglossocephala</taxon>
        <taxon>Osteoglossomorpha</taxon>
        <taxon>Osteoglossiformes</taxon>
        <taxon>Osteoglossidae</taxon>
        <taxon>Scleropages</taxon>
    </lineage>
</organism>
<dbReference type="EMBL" id="JARO02008949">
    <property type="protein sequence ID" value="KPP62134.1"/>
    <property type="molecule type" value="Genomic_DNA"/>
</dbReference>
<gene>
    <name evidence="1" type="ORF">Z043_119696</name>
</gene>
<reference evidence="1 2" key="1">
    <citation type="submission" date="2015-08" db="EMBL/GenBank/DDBJ databases">
        <title>The genome of the Asian arowana (Scleropages formosus).</title>
        <authorList>
            <person name="Tan M.H."/>
            <person name="Gan H.M."/>
            <person name="Croft L.J."/>
            <person name="Austin C.M."/>
        </authorList>
    </citation>
    <scope>NUCLEOTIDE SEQUENCE [LARGE SCALE GENOMIC DNA]</scope>
    <source>
        <strain evidence="1">Aro1</strain>
    </source>
</reference>
<comment type="caution">
    <text evidence="1">The sequence shown here is derived from an EMBL/GenBank/DDBJ whole genome shotgun (WGS) entry which is preliminary data.</text>
</comment>
<accession>A0A0P7TWS0</accession>
<protein>
    <submittedName>
        <fullName evidence="1">Uncharacterized protein</fullName>
    </submittedName>
</protein>
<evidence type="ECO:0000313" key="2">
    <source>
        <dbReference type="Proteomes" id="UP000034805"/>
    </source>
</evidence>
<name>A0A0P7TWS0_SCLFO</name>
<dbReference type="Proteomes" id="UP000034805">
    <property type="component" value="Unassembled WGS sequence"/>
</dbReference>
<sequence>MVLLLQLGVKRERRFVGVIQSGKQKMIVNEGVKTNLSQAVGAEGRSCTSTLRAHLCEFLGVVLGVLPACLSLLGQLLLDSPSCLPGLRQQGLQLVNLLLLLHTRSVRVSGIKQIPLLNPFRLDCPSCYSSPLLGFGDVSD</sequence>
<evidence type="ECO:0000313" key="1">
    <source>
        <dbReference type="EMBL" id="KPP62134.1"/>
    </source>
</evidence>
<dbReference type="AlphaFoldDB" id="A0A0P7TWS0"/>